<evidence type="ECO:0000256" key="3">
    <source>
        <dbReference type="ARBA" id="ARBA00022692"/>
    </source>
</evidence>
<dbReference type="RefSeq" id="WP_203733114.1">
    <property type="nucleotide sequence ID" value="NZ_JAAGLU010000450.1"/>
</dbReference>
<dbReference type="GO" id="GO:0015297">
    <property type="term" value="F:antiporter activity"/>
    <property type="evidence" value="ECO:0007669"/>
    <property type="project" value="InterPro"/>
</dbReference>
<organism evidence="10">
    <name type="scientific">Streptomyces sp. SID12501</name>
    <dbReference type="NCBI Taxonomy" id="2706042"/>
    <lineage>
        <taxon>Bacteria</taxon>
        <taxon>Bacillati</taxon>
        <taxon>Actinomycetota</taxon>
        <taxon>Actinomycetes</taxon>
        <taxon>Kitasatosporales</taxon>
        <taxon>Streptomycetaceae</taxon>
        <taxon>Streptomyces</taxon>
    </lineage>
</organism>
<dbReference type="InterPro" id="IPR006153">
    <property type="entry name" value="Cation/H_exchanger_TM"/>
</dbReference>
<dbReference type="Pfam" id="PF00999">
    <property type="entry name" value="Na_H_Exchanger"/>
    <property type="match status" value="1"/>
</dbReference>
<feature type="domain" description="Cation/H+ exchanger transmembrane" evidence="9">
    <location>
        <begin position="8"/>
        <end position="92"/>
    </location>
</feature>
<keyword evidence="2" id="KW-0813">Transport</keyword>
<evidence type="ECO:0000256" key="5">
    <source>
        <dbReference type="ARBA" id="ARBA00023065"/>
    </source>
</evidence>
<evidence type="ECO:0000256" key="6">
    <source>
        <dbReference type="ARBA" id="ARBA00023136"/>
    </source>
</evidence>
<evidence type="ECO:0000256" key="1">
    <source>
        <dbReference type="ARBA" id="ARBA00004141"/>
    </source>
</evidence>
<dbReference type="PANTHER" id="PTHR32468:SF0">
    <property type="entry name" value="K(+)_H(+) ANTIPORTER 1"/>
    <property type="match status" value="1"/>
</dbReference>
<feature type="transmembrane region" description="Helical" evidence="8">
    <location>
        <begin position="74"/>
        <end position="92"/>
    </location>
</feature>
<keyword evidence="4 8" id="KW-1133">Transmembrane helix</keyword>
<evidence type="ECO:0000313" key="10">
    <source>
        <dbReference type="EMBL" id="NEC93060.1"/>
    </source>
</evidence>
<dbReference type="Gene3D" id="1.20.1530.20">
    <property type="match status" value="1"/>
</dbReference>
<evidence type="ECO:0000256" key="4">
    <source>
        <dbReference type="ARBA" id="ARBA00022989"/>
    </source>
</evidence>
<feature type="transmembrane region" description="Helical" evidence="8">
    <location>
        <begin position="47"/>
        <end position="68"/>
    </location>
</feature>
<proteinExistence type="predicted"/>
<dbReference type="PANTHER" id="PTHR32468">
    <property type="entry name" value="CATION/H + ANTIPORTER"/>
    <property type="match status" value="1"/>
</dbReference>
<protein>
    <submittedName>
        <fullName evidence="10">Cation/H(+) antiporter</fullName>
    </submittedName>
</protein>
<evidence type="ECO:0000259" key="9">
    <source>
        <dbReference type="Pfam" id="PF00999"/>
    </source>
</evidence>
<keyword evidence="3 8" id="KW-0812">Transmembrane</keyword>
<evidence type="ECO:0000256" key="2">
    <source>
        <dbReference type="ARBA" id="ARBA00022448"/>
    </source>
</evidence>
<dbReference type="GO" id="GO:1902600">
    <property type="term" value="P:proton transmembrane transport"/>
    <property type="evidence" value="ECO:0007669"/>
    <property type="project" value="InterPro"/>
</dbReference>
<comment type="caution">
    <text evidence="10">The sequence shown here is derived from an EMBL/GenBank/DDBJ whole genome shotgun (WGS) entry which is preliminary data.</text>
</comment>
<dbReference type="EMBL" id="JAAGLU010000450">
    <property type="protein sequence ID" value="NEC93060.1"/>
    <property type="molecule type" value="Genomic_DNA"/>
</dbReference>
<evidence type="ECO:0000256" key="7">
    <source>
        <dbReference type="SAM" id="MobiDB-lite"/>
    </source>
</evidence>
<keyword evidence="6 8" id="KW-0472">Membrane</keyword>
<feature type="region of interest" description="Disordered" evidence="7">
    <location>
        <begin position="99"/>
        <end position="132"/>
    </location>
</feature>
<gene>
    <name evidence="10" type="ORF">G3I71_46720</name>
</gene>
<sequence>DLGALTASDYVALALIILVACAGKLVGAILPARLAGFSWRESRDLGLLMNTRGLTELIILNAAVSLGVLDGRMFTMLVIMALVTTAMAGPLLSRRRPAPAAEPLAGAQPSDADDVLSPTVATPAADFTAPRT</sequence>
<dbReference type="InterPro" id="IPR038770">
    <property type="entry name" value="Na+/solute_symporter_sf"/>
</dbReference>
<accession>A0A6B3CAE4</accession>
<feature type="transmembrane region" description="Helical" evidence="8">
    <location>
        <begin position="12"/>
        <end position="35"/>
    </location>
</feature>
<name>A0A6B3CAE4_9ACTN</name>
<evidence type="ECO:0000256" key="8">
    <source>
        <dbReference type="SAM" id="Phobius"/>
    </source>
</evidence>
<dbReference type="InterPro" id="IPR050794">
    <property type="entry name" value="CPA2_transporter"/>
</dbReference>
<keyword evidence="5" id="KW-0406">Ion transport</keyword>
<dbReference type="GO" id="GO:0016020">
    <property type="term" value="C:membrane"/>
    <property type="evidence" value="ECO:0007669"/>
    <property type="project" value="UniProtKB-SubCell"/>
</dbReference>
<comment type="subcellular location">
    <subcellularLocation>
        <location evidence="1">Membrane</location>
        <topology evidence="1">Multi-pass membrane protein</topology>
    </subcellularLocation>
</comment>
<feature type="non-terminal residue" evidence="10">
    <location>
        <position position="1"/>
    </location>
</feature>
<dbReference type="AlphaFoldDB" id="A0A6B3CAE4"/>
<reference evidence="10" key="1">
    <citation type="submission" date="2020-01" db="EMBL/GenBank/DDBJ databases">
        <title>Insect and environment-associated Actinomycetes.</title>
        <authorList>
            <person name="Currrie C."/>
            <person name="Chevrette M."/>
            <person name="Carlson C."/>
            <person name="Stubbendieck R."/>
            <person name="Wendt-Pienkowski E."/>
        </authorList>
    </citation>
    <scope>NUCLEOTIDE SEQUENCE</scope>
    <source>
        <strain evidence="10">SID12501</strain>
    </source>
</reference>